<name>A0ABR3ZUE1_9LECA</name>
<evidence type="ECO:0000313" key="2">
    <source>
        <dbReference type="EMBL" id="KAL2037199.1"/>
    </source>
</evidence>
<feature type="region of interest" description="Disordered" evidence="1">
    <location>
        <begin position="170"/>
        <end position="193"/>
    </location>
</feature>
<evidence type="ECO:0000313" key="3">
    <source>
        <dbReference type="Proteomes" id="UP001590950"/>
    </source>
</evidence>
<comment type="caution">
    <text evidence="2">The sequence shown here is derived from an EMBL/GenBank/DDBJ whole genome shotgun (WGS) entry which is preliminary data.</text>
</comment>
<accession>A0ABR3ZUE1</accession>
<dbReference type="EMBL" id="JBEFKJ010000043">
    <property type="protein sequence ID" value="KAL2037199.1"/>
    <property type="molecule type" value="Genomic_DNA"/>
</dbReference>
<reference evidence="2 3" key="1">
    <citation type="submission" date="2024-09" db="EMBL/GenBank/DDBJ databases">
        <title>Rethinking Asexuality: The Enigmatic Case of Functional Sexual Genes in Lepraria (Stereocaulaceae).</title>
        <authorList>
            <person name="Doellman M."/>
            <person name="Sun Y."/>
            <person name="Barcenas-Pena A."/>
            <person name="Lumbsch H.T."/>
            <person name="Grewe F."/>
        </authorList>
    </citation>
    <scope>NUCLEOTIDE SEQUENCE [LARGE SCALE GENOMIC DNA]</scope>
    <source>
        <strain evidence="2 3">Mercado 3170</strain>
    </source>
</reference>
<feature type="compositionally biased region" description="Low complexity" evidence="1">
    <location>
        <begin position="170"/>
        <end position="184"/>
    </location>
</feature>
<organism evidence="2 3">
    <name type="scientific">Stereocaulon virgatum</name>
    <dbReference type="NCBI Taxonomy" id="373712"/>
    <lineage>
        <taxon>Eukaryota</taxon>
        <taxon>Fungi</taxon>
        <taxon>Dikarya</taxon>
        <taxon>Ascomycota</taxon>
        <taxon>Pezizomycotina</taxon>
        <taxon>Lecanoromycetes</taxon>
        <taxon>OSLEUM clade</taxon>
        <taxon>Lecanoromycetidae</taxon>
        <taxon>Lecanorales</taxon>
        <taxon>Lecanorineae</taxon>
        <taxon>Stereocaulaceae</taxon>
        <taxon>Stereocaulon</taxon>
    </lineage>
</organism>
<gene>
    <name evidence="2" type="ORF">N7G274_010062</name>
</gene>
<sequence>MVKRFGQGILLLLPKSLPDEILRAMHDSIFEDLLTMMDSILSQSAVLLRSATALSNSLIRGQAPAKIPRPEVDDTILDPDTEYSRQELDGLLEPCGVITSLENSNEGTLQVQESSRSLSLGTTLSPVWSTRISRIREGRSTDRRSLEFSAANVSDLLPPAKCSLSTISSHLGSPSHSPLRSGSITTSQESPWSDFTSFRSPGAGFSDLLSPGKSRISAVPSSLLHSPRLPTPAASHNAWVATDLRTPSLISPVW</sequence>
<protein>
    <submittedName>
        <fullName evidence="2">Uncharacterized protein</fullName>
    </submittedName>
</protein>
<keyword evidence="3" id="KW-1185">Reference proteome</keyword>
<proteinExistence type="predicted"/>
<evidence type="ECO:0000256" key="1">
    <source>
        <dbReference type="SAM" id="MobiDB-lite"/>
    </source>
</evidence>
<dbReference type="Proteomes" id="UP001590950">
    <property type="component" value="Unassembled WGS sequence"/>
</dbReference>